<accession>A0A852TNH3</accession>
<feature type="compositionally biased region" description="Pro residues" evidence="1">
    <location>
        <begin position="245"/>
        <end position="257"/>
    </location>
</feature>
<proteinExistence type="predicted"/>
<gene>
    <name evidence="3" type="ORF">HDA32_000275</name>
</gene>
<feature type="transmembrane region" description="Helical" evidence="2">
    <location>
        <begin position="126"/>
        <end position="150"/>
    </location>
</feature>
<dbReference type="Proteomes" id="UP000589036">
    <property type="component" value="Unassembled WGS sequence"/>
</dbReference>
<comment type="caution">
    <text evidence="3">The sequence shown here is derived from an EMBL/GenBank/DDBJ whole genome shotgun (WGS) entry which is preliminary data.</text>
</comment>
<feature type="region of interest" description="Disordered" evidence="1">
    <location>
        <begin position="164"/>
        <end position="186"/>
    </location>
</feature>
<dbReference type="EMBL" id="JACCCC010000001">
    <property type="protein sequence ID" value="NYE45155.1"/>
    <property type="molecule type" value="Genomic_DNA"/>
</dbReference>
<protein>
    <recommendedName>
        <fullName evidence="5">DUF2637 domain-containing protein</fullName>
    </recommendedName>
</protein>
<feature type="transmembrane region" description="Helical" evidence="2">
    <location>
        <begin position="66"/>
        <end position="86"/>
    </location>
</feature>
<reference evidence="3 4" key="1">
    <citation type="submission" date="2020-07" db="EMBL/GenBank/DDBJ databases">
        <title>Sequencing the genomes of 1000 actinobacteria strains.</title>
        <authorList>
            <person name="Klenk H.-P."/>
        </authorList>
    </citation>
    <scope>NUCLEOTIDE SEQUENCE [LARGE SCALE GENOMIC DNA]</scope>
    <source>
        <strain evidence="3 4">CXB654</strain>
    </source>
</reference>
<feature type="compositionally biased region" description="Basic and acidic residues" evidence="1">
    <location>
        <begin position="261"/>
        <end position="286"/>
    </location>
</feature>
<feature type="region of interest" description="Disordered" evidence="1">
    <location>
        <begin position="204"/>
        <end position="424"/>
    </location>
</feature>
<feature type="transmembrane region" description="Helical" evidence="2">
    <location>
        <begin position="24"/>
        <end position="46"/>
    </location>
</feature>
<dbReference type="RefSeq" id="WP_179641431.1">
    <property type="nucleotide sequence ID" value="NZ_BAAAYY010000005.1"/>
</dbReference>
<keyword evidence="2" id="KW-1133">Transmembrane helix</keyword>
<keyword evidence="2" id="KW-0812">Transmembrane</keyword>
<evidence type="ECO:0008006" key="5">
    <source>
        <dbReference type="Google" id="ProtNLM"/>
    </source>
</evidence>
<feature type="compositionally biased region" description="Acidic residues" evidence="1">
    <location>
        <begin position="338"/>
        <end position="354"/>
    </location>
</feature>
<evidence type="ECO:0000256" key="2">
    <source>
        <dbReference type="SAM" id="Phobius"/>
    </source>
</evidence>
<dbReference type="AlphaFoldDB" id="A0A852TNH3"/>
<dbReference type="Pfam" id="PF10935">
    <property type="entry name" value="DUF2637"/>
    <property type="match status" value="1"/>
</dbReference>
<dbReference type="InterPro" id="IPR021235">
    <property type="entry name" value="DUF2637"/>
</dbReference>
<feature type="transmembrane region" description="Helical" evidence="2">
    <location>
        <begin position="95"/>
        <end position="114"/>
    </location>
</feature>
<name>A0A852TNH3_9ACTN</name>
<organism evidence="3 4">
    <name type="scientific">Spinactinospora alkalitolerans</name>
    <dbReference type="NCBI Taxonomy" id="687207"/>
    <lineage>
        <taxon>Bacteria</taxon>
        <taxon>Bacillati</taxon>
        <taxon>Actinomycetota</taxon>
        <taxon>Actinomycetes</taxon>
        <taxon>Streptosporangiales</taxon>
        <taxon>Nocardiopsidaceae</taxon>
        <taxon>Spinactinospora</taxon>
    </lineage>
</organism>
<evidence type="ECO:0000313" key="4">
    <source>
        <dbReference type="Proteomes" id="UP000589036"/>
    </source>
</evidence>
<sequence>MAANSSSNPSGGAPSAPRGSGRGAGLTAIAFTGLGVAVIAACAVLLSYNGIYQVALQGGVDGRMAHLYPGVFTLLLLLAFWTTYLLRDARRSRRLWVDLLVLTLIALAAAASTMNALEYRLAESAAVVVVAVAPWIALLVAFRIWLWVVLHLRGERRPRISEARPVAPAPVPEPAPTGDAPADHEVGDIDWSASEQDTRLFRRESAAAPAPAEAPPLPASGTASEPDAPAPAARAGEELSASSPPLTPASAPGPVPAVEPEAVRTEPEAVERPEEPRAPEEPHEPGAPEGSRSGSDLPKRRPSGSTNPIKQAAAPDPVPPPGTGSAERTPAADPGAADPDDGFVSDPPLDDPTSDEAHGGVEAPETAGFAETAESTEIAADGARSAAELRKRPMVLRPRKGPGADVPPAPPSHHVRSQPTPPKD</sequence>
<evidence type="ECO:0000313" key="3">
    <source>
        <dbReference type="EMBL" id="NYE45155.1"/>
    </source>
</evidence>
<keyword evidence="2" id="KW-0472">Membrane</keyword>
<keyword evidence="4" id="KW-1185">Reference proteome</keyword>
<evidence type="ECO:0000256" key="1">
    <source>
        <dbReference type="SAM" id="MobiDB-lite"/>
    </source>
</evidence>